<dbReference type="Pfam" id="PF00995">
    <property type="entry name" value="Sec1"/>
    <property type="match status" value="1"/>
</dbReference>
<evidence type="ECO:0000313" key="2">
    <source>
        <dbReference type="EMBL" id="CAE4569922.1"/>
    </source>
</evidence>
<dbReference type="Gene3D" id="3.90.830.10">
    <property type="entry name" value="Syntaxin Binding Protein 1, Chain A, domain 2"/>
    <property type="match status" value="1"/>
</dbReference>
<sequence>MAQQSMQEMQRGCVLKMLNLGDGDSVGGCAMTWKVLVYDKFCQDVIAPLLKVGGLRKMNVTLNQTIESERQAVLDTPVVYFVEPTADNIAKIVMDLEAGLYPSSYINFVSAVPRSLLEDLAQGALKGKAGHKVAGVYDRYMSFVSLAPTLFSLNLPSAYETIHSPSIADHIIQQYIERIVDGLLSVLITAKALPIIRCPPNEVAEMVGRRLEERIRELLSKGAVATELFSGSTAGLAGAAEPGGQRPLLCILDRDMDLVTMLNHTWTYQAMAHDILGMRLNRLTVPVESSSDSSAPPKPKSYDVDDSDSFWMAHAGDPFPNVADAVSTAIDEYNKRREEMSASKESDDPTQSITRDLAAAFNSLPEMTEKKRSIDMHTNIATALMSEVNARELHHYYEMEDQFSSQSVSTSVSQLEKILTSTKQGTVLDMTRALMVLYLTKPSITEAQLRQLSEGLQANGGDISGLGYLQHLASIRNMMVPNLVSGPGPAGSSGSSGSSIMGGAFGGLADRLRQGGQGLLDAGLSNIKNILPSKKELVICKVMESLMEQKPSPDTDNFIYLDPKVAASAAGGEAPRLRSPFRRAFAFVVGGGNYAEMQSLQEWAQAHQRQVIYGSTDLVAPAQFVEELSHLGQAQGGGGAGDVDLR</sequence>
<dbReference type="EMBL" id="HBNR01014703">
    <property type="protein sequence ID" value="CAE4569922.1"/>
    <property type="molecule type" value="Transcribed_RNA"/>
</dbReference>
<dbReference type="Gene3D" id="1.25.40.60">
    <property type="match status" value="1"/>
</dbReference>
<dbReference type="InterPro" id="IPR036045">
    <property type="entry name" value="Sec1-like_sf"/>
</dbReference>
<dbReference type="InterPro" id="IPR043127">
    <property type="entry name" value="Sec-1-like_dom3a"/>
</dbReference>
<dbReference type="InterPro" id="IPR027482">
    <property type="entry name" value="Sec1-like_dom2"/>
</dbReference>
<dbReference type="InterPro" id="IPR001619">
    <property type="entry name" value="Sec1-like"/>
</dbReference>
<organism evidence="2">
    <name type="scientific">Alexandrium monilatum</name>
    <dbReference type="NCBI Taxonomy" id="311494"/>
    <lineage>
        <taxon>Eukaryota</taxon>
        <taxon>Sar</taxon>
        <taxon>Alveolata</taxon>
        <taxon>Dinophyceae</taxon>
        <taxon>Gonyaulacales</taxon>
        <taxon>Pyrocystaceae</taxon>
        <taxon>Alexandrium</taxon>
    </lineage>
</organism>
<dbReference type="PIRSF" id="PIRSF005715">
    <property type="entry name" value="VPS45_Sec1"/>
    <property type="match status" value="1"/>
</dbReference>
<proteinExistence type="inferred from homology"/>
<protein>
    <submittedName>
        <fullName evidence="2">Uncharacterized protein</fullName>
    </submittedName>
</protein>
<accession>A0A7S4V0T8</accession>
<dbReference type="GO" id="GO:0016192">
    <property type="term" value="P:vesicle-mediated transport"/>
    <property type="evidence" value="ECO:0007669"/>
    <property type="project" value="InterPro"/>
</dbReference>
<name>A0A7S4V0T8_9DINO</name>
<dbReference type="Gene3D" id="3.40.50.2060">
    <property type="match status" value="1"/>
</dbReference>
<dbReference type="PANTHER" id="PTHR11679">
    <property type="entry name" value="VESICLE PROTEIN SORTING-ASSOCIATED"/>
    <property type="match status" value="1"/>
</dbReference>
<reference evidence="2" key="1">
    <citation type="submission" date="2021-01" db="EMBL/GenBank/DDBJ databases">
        <authorList>
            <person name="Corre E."/>
            <person name="Pelletier E."/>
            <person name="Niang G."/>
            <person name="Scheremetjew M."/>
            <person name="Finn R."/>
            <person name="Kale V."/>
            <person name="Holt S."/>
            <person name="Cochrane G."/>
            <person name="Meng A."/>
            <person name="Brown T."/>
            <person name="Cohen L."/>
        </authorList>
    </citation>
    <scope>NUCLEOTIDE SEQUENCE</scope>
    <source>
        <strain evidence="2">CCMP3105</strain>
    </source>
</reference>
<evidence type="ECO:0000256" key="1">
    <source>
        <dbReference type="ARBA" id="ARBA00009884"/>
    </source>
</evidence>
<dbReference type="InterPro" id="IPR043154">
    <property type="entry name" value="Sec-1-like_dom1"/>
</dbReference>
<gene>
    <name evidence="2" type="ORF">AMON00008_LOCUS9541</name>
</gene>
<dbReference type="SUPFAM" id="SSF56815">
    <property type="entry name" value="Sec1/munc18-like (SM) proteins"/>
    <property type="match status" value="1"/>
</dbReference>
<comment type="similarity">
    <text evidence="1">Belongs to the STXBP/unc-18/SEC1 family.</text>
</comment>
<dbReference type="AlphaFoldDB" id="A0A7S4V0T8"/>
<dbReference type="Gene3D" id="3.40.50.1910">
    <property type="match status" value="1"/>
</dbReference>